<dbReference type="Pfam" id="PF12831">
    <property type="entry name" value="FAD_oxidored"/>
    <property type="match status" value="1"/>
</dbReference>
<dbReference type="SUPFAM" id="SSF51905">
    <property type="entry name" value="FAD/NAD(P)-binding domain"/>
    <property type="match status" value="1"/>
</dbReference>
<dbReference type="Gene3D" id="3.50.50.60">
    <property type="entry name" value="FAD/NAD(P)-binding domain"/>
    <property type="match status" value="1"/>
</dbReference>
<keyword evidence="2" id="KW-1185">Reference proteome</keyword>
<gene>
    <name evidence="1" type="ORF">GA0074694_5089</name>
</gene>
<dbReference type="EMBL" id="FMHU01000002">
    <property type="protein sequence ID" value="SCL28356.1"/>
    <property type="molecule type" value="Genomic_DNA"/>
</dbReference>
<dbReference type="GO" id="GO:0009435">
    <property type="term" value="P:NAD+ biosynthetic process"/>
    <property type="evidence" value="ECO:0007669"/>
    <property type="project" value="InterPro"/>
</dbReference>
<dbReference type="STRING" id="47866.GA0074694_5089"/>
<accession>A0A1C6SFV5</accession>
<dbReference type="Proteomes" id="UP000198906">
    <property type="component" value="Unassembled WGS sequence"/>
</dbReference>
<dbReference type="InterPro" id="IPR005288">
    <property type="entry name" value="NadB"/>
</dbReference>
<name>A0A1C6SFV5_9ACTN</name>
<dbReference type="GO" id="GO:0008734">
    <property type="term" value="F:L-aspartate oxidase activity"/>
    <property type="evidence" value="ECO:0007669"/>
    <property type="project" value="InterPro"/>
</dbReference>
<dbReference type="PANTHER" id="PTHR42716:SF1">
    <property type="entry name" value="SLL0471 PROTEIN"/>
    <property type="match status" value="1"/>
</dbReference>
<sequence>MPEMQAEVLIVGGGLGGVAAALAALRAGRTVLLTEEYDWLGGQLTSQAVPPDEHSWVEHFGVTASYRALRDGIREHYRRWYPLTERARRATALNPGAGHVSRLCHEPRVAVAVLEGMLAPYRGSGRLRVLQPYRPVAADTDGDRVTGVTVAHRDTGERLHLSAPYVLDATETGELLPLTGTEYVTGFESRDDTGEPSAPENAQPANMQAVSVCFAVDHVDGNHTIDKPAAYDFWRAYQPAFWGDRMLSFRSPNPRTLEISERSFTPNPDDDPWLVQADQRVNPGDGNLWTFRRIAARRNFTPGTYDSDICLVNWPMIDYFEHPVIDVPDPDAQIAAARELSLSVLYWLQTEAPRTDGGTGFPGLRLRGDVTGNGTAATGGDVTHSGLAQAPYIRESRRIRAEYTVVEQDLSLEIRGDKGAVSYADSVGVGMYRIDLHPSTGGDNYIDVASCPFEIPLGALIPRRVENLLPAGKNIGTTHITNGSYRLHPVEWNVGEVAGLLADFCLARRVTPRAVRYTPGLLAEFQNRLADSGVELRWPDIAGY</sequence>
<dbReference type="AlphaFoldDB" id="A0A1C6SFV5"/>
<protein>
    <submittedName>
        <fullName evidence="1">FAD dependent oxidoreductase</fullName>
    </submittedName>
</protein>
<dbReference type="InterPro" id="IPR036188">
    <property type="entry name" value="FAD/NAD-bd_sf"/>
</dbReference>
<proteinExistence type="predicted"/>
<organism evidence="1 2">
    <name type="scientific">Micromonospora inyonensis</name>
    <dbReference type="NCBI Taxonomy" id="47866"/>
    <lineage>
        <taxon>Bacteria</taxon>
        <taxon>Bacillati</taxon>
        <taxon>Actinomycetota</taxon>
        <taxon>Actinomycetes</taxon>
        <taxon>Micromonosporales</taxon>
        <taxon>Micromonosporaceae</taxon>
        <taxon>Micromonospora</taxon>
    </lineage>
</organism>
<dbReference type="PANTHER" id="PTHR42716">
    <property type="entry name" value="L-ASPARTATE OXIDASE"/>
    <property type="match status" value="1"/>
</dbReference>
<evidence type="ECO:0000313" key="2">
    <source>
        <dbReference type="Proteomes" id="UP000198906"/>
    </source>
</evidence>
<reference evidence="2" key="1">
    <citation type="submission" date="2016-06" db="EMBL/GenBank/DDBJ databases">
        <authorList>
            <person name="Varghese N."/>
        </authorList>
    </citation>
    <scope>NUCLEOTIDE SEQUENCE [LARGE SCALE GENOMIC DNA]</scope>
    <source>
        <strain evidence="2">DSM 46123</strain>
    </source>
</reference>
<evidence type="ECO:0000313" key="1">
    <source>
        <dbReference type="EMBL" id="SCL28356.1"/>
    </source>
</evidence>